<keyword evidence="2" id="KW-0813">Transport</keyword>
<accession>A0A6M4M8G0</accession>
<organism evidence="8 9">
    <name type="scientific">Alteromonas pelagimontana</name>
    <dbReference type="NCBI Taxonomy" id="1858656"/>
    <lineage>
        <taxon>Bacteria</taxon>
        <taxon>Pseudomonadati</taxon>
        <taxon>Pseudomonadota</taxon>
        <taxon>Gammaproteobacteria</taxon>
        <taxon>Alteromonadales</taxon>
        <taxon>Alteromonadaceae</taxon>
        <taxon>Alteromonas/Salinimonas group</taxon>
        <taxon>Alteromonas</taxon>
    </lineage>
</organism>
<feature type="transmembrane region" description="Helical" evidence="7">
    <location>
        <begin position="130"/>
        <end position="152"/>
    </location>
</feature>
<dbReference type="InterPro" id="IPR002751">
    <property type="entry name" value="CbiM/NikMN"/>
</dbReference>
<evidence type="ECO:0000313" key="9">
    <source>
        <dbReference type="Proteomes" id="UP000219285"/>
    </source>
</evidence>
<keyword evidence="3" id="KW-1003">Cell membrane</keyword>
<evidence type="ECO:0000256" key="7">
    <source>
        <dbReference type="SAM" id="Phobius"/>
    </source>
</evidence>
<evidence type="ECO:0000256" key="1">
    <source>
        <dbReference type="ARBA" id="ARBA00004651"/>
    </source>
</evidence>
<evidence type="ECO:0000256" key="2">
    <source>
        <dbReference type="ARBA" id="ARBA00022448"/>
    </source>
</evidence>
<dbReference type="Proteomes" id="UP000219285">
    <property type="component" value="Chromosome"/>
</dbReference>
<dbReference type="OrthoDB" id="5297929at2"/>
<evidence type="ECO:0000256" key="5">
    <source>
        <dbReference type="ARBA" id="ARBA00022989"/>
    </source>
</evidence>
<evidence type="ECO:0008006" key="10">
    <source>
        <dbReference type="Google" id="ProtNLM"/>
    </source>
</evidence>
<dbReference type="EMBL" id="CP052766">
    <property type="protein sequence ID" value="QJR79504.1"/>
    <property type="molecule type" value="Genomic_DNA"/>
</dbReference>
<dbReference type="Gene3D" id="1.10.1760.20">
    <property type="match status" value="1"/>
</dbReference>
<feature type="transmembrane region" description="Helical" evidence="7">
    <location>
        <begin position="172"/>
        <end position="197"/>
    </location>
</feature>
<feature type="transmembrane region" description="Helical" evidence="7">
    <location>
        <begin position="38"/>
        <end position="56"/>
    </location>
</feature>
<dbReference type="Pfam" id="PF01891">
    <property type="entry name" value="CbiM"/>
    <property type="match status" value="1"/>
</dbReference>
<evidence type="ECO:0000256" key="6">
    <source>
        <dbReference type="ARBA" id="ARBA00023136"/>
    </source>
</evidence>
<keyword evidence="5 7" id="KW-1133">Transmembrane helix</keyword>
<gene>
    <name evidence="8" type="ORF">CA267_001185</name>
</gene>
<reference evidence="8 9" key="2">
    <citation type="submission" date="2020-04" db="EMBL/GenBank/DDBJ databases">
        <title>Complete genome sequence of Alteromonas pelagimontana 5.12T.</title>
        <authorList>
            <person name="Sinha R.K."/>
            <person name="Krishnan K.P."/>
            <person name="Kurian J.P."/>
        </authorList>
    </citation>
    <scope>NUCLEOTIDE SEQUENCE [LARGE SCALE GENOMIC DNA]</scope>
    <source>
        <strain evidence="8 9">5.12</strain>
    </source>
</reference>
<evidence type="ECO:0000256" key="4">
    <source>
        <dbReference type="ARBA" id="ARBA00022692"/>
    </source>
</evidence>
<keyword evidence="9" id="KW-1185">Reference proteome</keyword>
<comment type="subcellular location">
    <subcellularLocation>
        <location evidence="1">Cell membrane</location>
        <topology evidence="1">Multi-pass membrane protein</topology>
    </subcellularLocation>
</comment>
<dbReference type="RefSeq" id="WP_075609167.1">
    <property type="nucleotide sequence ID" value="NZ_CP052766.1"/>
</dbReference>
<name>A0A6M4M8G0_9ALTE</name>
<sequence>MTTIQGLSLAAFAVILLYLAKRLPFTELMADKKRQHIVFGATASLFFLWIFRAGIFPGLNVHFLWLSALTLTLGFRWAVFAATAALLGTTAIGKEQWEMLGVNGLLGVLAPISVSYLIFMLSFHRIPRHFFIYVFLCAFLPGALLIALKMALLGGYYAFDDIYTWDVVKDNYVILIPLLLFPEALLNGMTMTLLIIYKPDWVYTFHDKFYLDKQ</sequence>
<feature type="transmembrane region" description="Helical" evidence="7">
    <location>
        <begin position="100"/>
        <end position="123"/>
    </location>
</feature>
<feature type="transmembrane region" description="Helical" evidence="7">
    <location>
        <begin position="63"/>
        <end position="88"/>
    </location>
</feature>
<dbReference type="AlphaFoldDB" id="A0A6M4M8G0"/>
<dbReference type="GO" id="GO:0000041">
    <property type="term" value="P:transition metal ion transport"/>
    <property type="evidence" value="ECO:0007669"/>
    <property type="project" value="InterPro"/>
</dbReference>
<reference evidence="9" key="1">
    <citation type="submission" date="2014-12" db="EMBL/GenBank/DDBJ databases">
        <title>Complete genome sequence of a multi-drug resistant Klebsiella pneumoniae.</title>
        <authorList>
            <person name="Hua X."/>
            <person name="Chen Q."/>
            <person name="Li X."/>
            <person name="Feng Y."/>
            <person name="Ruan Z."/>
            <person name="Yu Y."/>
        </authorList>
    </citation>
    <scope>NUCLEOTIDE SEQUENCE [LARGE SCALE GENOMIC DNA]</scope>
    <source>
        <strain evidence="9">5.12</strain>
    </source>
</reference>
<dbReference type="GO" id="GO:0005886">
    <property type="term" value="C:plasma membrane"/>
    <property type="evidence" value="ECO:0007669"/>
    <property type="project" value="UniProtKB-SubCell"/>
</dbReference>
<keyword evidence="4 7" id="KW-0812">Transmembrane</keyword>
<evidence type="ECO:0000313" key="8">
    <source>
        <dbReference type="EMBL" id="QJR79504.1"/>
    </source>
</evidence>
<evidence type="ECO:0000256" key="3">
    <source>
        <dbReference type="ARBA" id="ARBA00022475"/>
    </source>
</evidence>
<dbReference type="KEGG" id="apel:CA267_001185"/>
<proteinExistence type="predicted"/>
<keyword evidence="6 7" id="KW-0472">Membrane</keyword>
<protein>
    <recommendedName>
        <fullName evidence="10">Energy-coupling factor ABC transporter permease</fullName>
    </recommendedName>
</protein>